<dbReference type="AlphaFoldDB" id="A0A914B978"/>
<feature type="transmembrane region" description="Helical" evidence="3">
    <location>
        <begin position="286"/>
        <end position="306"/>
    </location>
</feature>
<feature type="transmembrane region" description="Helical" evidence="3">
    <location>
        <begin position="105"/>
        <end position="125"/>
    </location>
</feature>
<proteinExistence type="predicted"/>
<evidence type="ECO:0000259" key="4">
    <source>
        <dbReference type="PROSITE" id="PS50850"/>
    </source>
</evidence>
<reference evidence="5" key="1">
    <citation type="submission" date="2022-11" db="UniProtKB">
        <authorList>
            <consortium name="EnsemblMetazoa"/>
        </authorList>
    </citation>
    <scope>IDENTIFICATION</scope>
</reference>
<evidence type="ECO:0000313" key="5">
    <source>
        <dbReference type="EnsemblMetazoa" id="XP_038072554.1"/>
    </source>
</evidence>
<evidence type="ECO:0000256" key="2">
    <source>
        <dbReference type="SAM" id="MobiDB-lite"/>
    </source>
</evidence>
<feature type="transmembrane region" description="Helical" evidence="3">
    <location>
        <begin position="343"/>
        <end position="366"/>
    </location>
</feature>
<dbReference type="RefSeq" id="XP_038072554.1">
    <property type="nucleotide sequence ID" value="XM_038216626.1"/>
</dbReference>
<feature type="transmembrane region" description="Helical" evidence="3">
    <location>
        <begin position="137"/>
        <end position="160"/>
    </location>
</feature>
<feature type="transmembrane region" description="Helical" evidence="3">
    <location>
        <begin position="318"/>
        <end position="337"/>
    </location>
</feature>
<dbReference type="InterPro" id="IPR036259">
    <property type="entry name" value="MFS_trans_sf"/>
</dbReference>
<dbReference type="PANTHER" id="PTHR11360:SF303">
    <property type="entry name" value="MAJOR FACILITATOR SUPERFAMILY (MFS) PROFILE DOMAIN-CONTAINING PROTEIN"/>
    <property type="match status" value="1"/>
</dbReference>
<dbReference type="Proteomes" id="UP000887568">
    <property type="component" value="Unplaced"/>
</dbReference>
<keyword evidence="3" id="KW-1133">Transmembrane helix</keyword>
<dbReference type="PANTHER" id="PTHR11360">
    <property type="entry name" value="MONOCARBOXYLATE TRANSPORTER"/>
    <property type="match status" value="1"/>
</dbReference>
<keyword evidence="6" id="KW-1185">Reference proteome</keyword>
<comment type="subcellular location">
    <subcellularLocation>
        <location evidence="1">Membrane</location>
        <topology evidence="1">Multi-pass membrane protein</topology>
    </subcellularLocation>
</comment>
<feature type="compositionally biased region" description="Acidic residues" evidence="2">
    <location>
        <begin position="213"/>
        <end position="226"/>
    </location>
</feature>
<dbReference type="EnsemblMetazoa" id="XM_038216626.1">
    <property type="protein sequence ID" value="XP_038072554.1"/>
    <property type="gene ID" value="LOC119741032"/>
</dbReference>
<feature type="transmembrane region" description="Helical" evidence="3">
    <location>
        <begin position="166"/>
        <end position="191"/>
    </location>
</feature>
<evidence type="ECO:0000256" key="1">
    <source>
        <dbReference type="ARBA" id="ARBA00004141"/>
    </source>
</evidence>
<dbReference type="OrthoDB" id="2213137at2759"/>
<dbReference type="InterPro" id="IPR050327">
    <property type="entry name" value="Proton-linked_MCT"/>
</dbReference>
<evidence type="ECO:0000256" key="3">
    <source>
        <dbReference type="SAM" id="Phobius"/>
    </source>
</evidence>
<feature type="domain" description="Major facilitator superfamily (MFS) profile" evidence="4">
    <location>
        <begin position="16"/>
        <end position="436"/>
    </location>
</feature>
<dbReference type="OMA" id="CCWITFV"/>
<feature type="transmembrane region" description="Helical" evidence="3">
    <location>
        <begin position="251"/>
        <end position="274"/>
    </location>
</feature>
<feature type="transmembrane region" description="Helical" evidence="3">
    <location>
        <begin position="378"/>
        <end position="401"/>
    </location>
</feature>
<dbReference type="PROSITE" id="PS50850">
    <property type="entry name" value="MFS"/>
    <property type="match status" value="1"/>
</dbReference>
<evidence type="ECO:0000313" key="6">
    <source>
        <dbReference type="Proteomes" id="UP000887568"/>
    </source>
</evidence>
<accession>A0A914B978</accession>
<keyword evidence="3" id="KW-0472">Membrane</keyword>
<dbReference type="GO" id="GO:0016020">
    <property type="term" value="C:membrane"/>
    <property type="evidence" value="ECO:0007669"/>
    <property type="project" value="UniProtKB-SubCell"/>
</dbReference>
<protein>
    <recommendedName>
        <fullName evidence="4">Major facilitator superfamily (MFS) profile domain-containing protein</fullName>
    </recommendedName>
</protein>
<dbReference type="GeneID" id="119741032"/>
<feature type="region of interest" description="Disordered" evidence="2">
    <location>
        <begin position="196"/>
        <end position="234"/>
    </location>
</feature>
<feature type="transmembrane region" description="Helical" evidence="3">
    <location>
        <begin position="12"/>
        <end position="30"/>
    </location>
</feature>
<dbReference type="GO" id="GO:0008028">
    <property type="term" value="F:monocarboxylic acid transmembrane transporter activity"/>
    <property type="evidence" value="ECO:0007669"/>
    <property type="project" value="TreeGrafter"/>
</dbReference>
<dbReference type="Pfam" id="PF07690">
    <property type="entry name" value="MFS_1"/>
    <property type="match status" value="1"/>
</dbReference>
<feature type="transmembrane region" description="Helical" evidence="3">
    <location>
        <begin position="81"/>
        <end position="99"/>
    </location>
</feature>
<sequence>MTTCRTSSNGGRAYLVLLAMHVAYILFAGTSKGLGVLLPTLKEYFDTHTWLVGSIISFMMTIMDLSSLPAGVLSRRFPSRYIVVISGTSVAVGLCLASFAQTVFQFGACLGVLSGAGYGFTIITIEIELARHFSRKYACANGIATAGSSVGLFVMTPLVQYLLDEYYWRGALFIVGGLSLNMVVCGCLLPLHPPSSEDEGKDECQTEPSSSEPQDDLESVADEDQESPGNLRRSGYGRLAKASGVTVFKEFPFFVSVTITSCIRFVFSAWTIYFVPHAVDVGFTKIQAALFVTITAVGNLVGKACHGPIVDRRLVTRRVMIGLSTAVTAVIFLLDSWMATPAVMITACLVNGVALGVAGSMIQVFLRKVVGVERLAKSLGWTNVISAVVRIGAGFFPGWIYDQTMSYYLSFVMIGCVSAMCPILLIVEFFAYQRYRQGKYDLSFK</sequence>
<organism evidence="5 6">
    <name type="scientific">Patiria miniata</name>
    <name type="common">Bat star</name>
    <name type="synonym">Asterina miniata</name>
    <dbReference type="NCBI Taxonomy" id="46514"/>
    <lineage>
        <taxon>Eukaryota</taxon>
        <taxon>Metazoa</taxon>
        <taxon>Echinodermata</taxon>
        <taxon>Eleutherozoa</taxon>
        <taxon>Asterozoa</taxon>
        <taxon>Asteroidea</taxon>
        <taxon>Valvatacea</taxon>
        <taxon>Valvatida</taxon>
        <taxon>Asterinidae</taxon>
        <taxon>Patiria</taxon>
    </lineage>
</organism>
<keyword evidence="3" id="KW-0812">Transmembrane</keyword>
<name>A0A914B978_PATMI</name>
<dbReference type="InterPro" id="IPR011701">
    <property type="entry name" value="MFS"/>
</dbReference>
<dbReference type="SUPFAM" id="SSF103473">
    <property type="entry name" value="MFS general substrate transporter"/>
    <property type="match status" value="1"/>
</dbReference>
<feature type="transmembrane region" description="Helical" evidence="3">
    <location>
        <begin position="407"/>
        <end position="432"/>
    </location>
</feature>
<dbReference type="Gene3D" id="1.20.1250.20">
    <property type="entry name" value="MFS general substrate transporter like domains"/>
    <property type="match status" value="1"/>
</dbReference>
<feature type="transmembrane region" description="Helical" evidence="3">
    <location>
        <begin position="50"/>
        <end position="74"/>
    </location>
</feature>
<dbReference type="InterPro" id="IPR020846">
    <property type="entry name" value="MFS_dom"/>
</dbReference>